<dbReference type="Proteomes" id="UP000263900">
    <property type="component" value="Chromosome"/>
</dbReference>
<reference evidence="5 6" key="1">
    <citation type="submission" date="2018-09" db="EMBL/GenBank/DDBJ databases">
        <title>Genome sequencing of strain 6GH32-13.</title>
        <authorList>
            <person name="Weon H.-Y."/>
            <person name="Heo J."/>
            <person name="Kwon S.-W."/>
        </authorList>
    </citation>
    <scope>NUCLEOTIDE SEQUENCE [LARGE SCALE GENOMIC DNA]</scope>
    <source>
        <strain evidence="5 6">5GH32-13</strain>
    </source>
</reference>
<dbReference type="InterPro" id="IPR009057">
    <property type="entry name" value="Homeodomain-like_sf"/>
</dbReference>
<dbReference type="InterPro" id="IPR018060">
    <property type="entry name" value="HTH_AraC"/>
</dbReference>
<name>A0A3B7MMV3_9BACT</name>
<dbReference type="EMBL" id="CP032157">
    <property type="protein sequence ID" value="AXY74679.1"/>
    <property type="molecule type" value="Genomic_DNA"/>
</dbReference>
<evidence type="ECO:0000259" key="4">
    <source>
        <dbReference type="PROSITE" id="PS01124"/>
    </source>
</evidence>
<evidence type="ECO:0000256" key="1">
    <source>
        <dbReference type="ARBA" id="ARBA00023015"/>
    </source>
</evidence>
<keyword evidence="2" id="KW-0238">DNA-binding</keyword>
<dbReference type="GO" id="GO:0043565">
    <property type="term" value="F:sequence-specific DNA binding"/>
    <property type="evidence" value="ECO:0007669"/>
    <property type="project" value="InterPro"/>
</dbReference>
<dbReference type="AlphaFoldDB" id="A0A3B7MMV3"/>
<accession>A0A3B7MMV3</accession>
<dbReference type="KEGG" id="pseg:D3H65_12105"/>
<sequence>MLMNTPKSLPVKVCKIESDARNTAVWVKHIQNDFEIIWILEGTGLHTINGEQYSLSQNAVYVALPGDYHELLINPGAQGYIVRFDTSRPDQVDSDYHTINESWLYYYFSKTPVLRLDAGKHDKMKNLIMLMEQESAAYSSLHSEINSKCLQLFQLYLRQHIELLSNPSCTYKMNSLLKQYFWLVEKDFKTQKNVEYYARELNVSANYLNHMIKRASGYPASYHIRQRLFQEARKKAQYAGFSMKEIAYYLNFTDISHFSKFFKSMCGISFSEYKREELKRAV</sequence>
<dbReference type="GO" id="GO:0003700">
    <property type="term" value="F:DNA-binding transcription factor activity"/>
    <property type="evidence" value="ECO:0007669"/>
    <property type="project" value="InterPro"/>
</dbReference>
<keyword evidence="1" id="KW-0805">Transcription regulation</keyword>
<dbReference type="SUPFAM" id="SSF46689">
    <property type="entry name" value="Homeodomain-like"/>
    <property type="match status" value="1"/>
</dbReference>
<proteinExistence type="predicted"/>
<keyword evidence="6" id="KW-1185">Reference proteome</keyword>
<dbReference type="Gene3D" id="2.60.120.10">
    <property type="entry name" value="Jelly Rolls"/>
    <property type="match status" value="1"/>
</dbReference>
<protein>
    <submittedName>
        <fullName evidence="5">AraC family transcriptional regulator</fullName>
    </submittedName>
</protein>
<dbReference type="Pfam" id="PF12833">
    <property type="entry name" value="HTH_18"/>
    <property type="match status" value="1"/>
</dbReference>
<evidence type="ECO:0000313" key="5">
    <source>
        <dbReference type="EMBL" id="AXY74679.1"/>
    </source>
</evidence>
<dbReference type="SUPFAM" id="SSF51215">
    <property type="entry name" value="Regulatory protein AraC"/>
    <property type="match status" value="1"/>
</dbReference>
<dbReference type="InterPro" id="IPR037923">
    <property type="entry name" value="HTH-like"/>
</dbReference>
<dbReference type="PROSITE" id="PS01124">
    <property type="entry name" value="HTH_ARAC_FAMILY_2"/>
    <property type="match status" value="1"/>
</dbReference>
<keyword evidence="3" id="KW-0804">Transcription</keyword>
<gene>
    <name evidence="5" type="ORF">D3H65_12105</name>
</gene>
<dbReference type="InterPro" id="IPR014710">
    <property type="entry name" value="RmlC-like_jellyroll"/>
</dbReference>
<dbReference type="SMART" id="SM00342">
    <property type="entry name" value="HTH_ARAC"/>
    <property type="match status" value="1"/>
</dbReference>
<dbReference type="PANTHER" id="PTHR43280:SF32">
    <property type="entry name" value="TRANSCRIPTIONAL REGULATORY PROTEIN"/>
    <property type="match status" value="1"/>
</dbReference>
<evidence type="ECO:0000256" key="3">
    <source>
        <dbReference type="ARBA" id="ARBA00023163"/>
    </source>
</evidence>
<evidence type="ECO:0000256" key="2">
    <source>
        <dbReference type="ARBA" id="ARBA00023125"/>
    </source>
</evidence>
<dbReference type="Gene3D" id="1.10.10.60">
    <property type="entry name" value="Homeodomain-like"/>
    <property type="match status" value="1"/>
</dbReference>
<dbReference type="PANTHER" id="PTHR43280">
    <property type="entry name" value="ARAC-FAMILY TRANSCRIPTIONAL REGULATOR"/>
    <property type="match status" value="1"/>
</dbReference>
<evidence type="ECO:0000313" key="6">
    <source>
        <dbReference type="Proteomes" id="UP000263900"/>
    </source>
</evidence>
<dbReference type="InterPro" id="IPR003313">
    <property type="entry name" value="AraC-bd"/>
</dbReference>
<organism evidence="5 6">
    <name type="scientific">Paraflavitalea soli</name>
    <dbReference type="NCBI Taxonomy" id="2315862"/>
    <lineage>
        <taxon>Bacteria</taxon>
        <taxon>Pseudomonadati</taxon>
        <taxon>Bacteroidota</taxon>
        <taxon>Chitinophagia</taxon>
        <taxon>Chitinophagales</taxon>
        <taxon>Chitinophagaceae</taxon>
        <taxon>Paraflavitalea</taxon>
    </lineage>
</organism>
<feature type="domain" description="HTH araC/xylS-type" evidence="4">
    <location>
        <begin position="178"/>
        <end position="276"/>
    </location>
</feature>
<dbReference type="Pfam" id="PF02311">
    <property type="entry name" value="AraC_binding"/>
    <property type="match status" value="1"/>
</dbReference>
<dbReference type="OrthoDB" id="9793451at2"/>